<feature type="region of interest" description="Disordered" evidence="1">
    <location>
        <begin position="1"/>
        <end position="65"/>
    </location>
</feature>
<name>A0AAX6FN42_IRIPA</name>
<accession>A0AAX6FN42</accession>
<evidence type="ECO:0000313" key="2">
    <source>
        <dbReference type="EMBL" id="KAJ6817723.1"/>
    </source>
</evidence>
<protein>
    <submittedName>
        <fullName evidence="2">Pollen-specific leucine-rich repeat extensin-like protein 3</fullName>
    </submittedName>
</protein>
<evidence type="ECO:0000256" key="1">
    <source>
        <dbReference type="SAM" id="MobiDB-lite"/>
    </source>
</evidence>
<reference evidence="2" key="2">
    <citation type="submission" date="2023-04" db="EMBL/GenBank/DDBJ databases">
        <authorList>
            <person name="Bruccoleri R.E."/>
            <person name="Oakeley E.J."/>
            <person name="Faust A.-M."/>
            <person name="Dessus-Babus S."/>
            <person name="Altorfer M."/>
            <person name="Burckhardt D."/>
            <person name="Oertli M."/>
            <person name="Naumann U."/>
            <person name="Petersen F."/>
            <person name="Wong J."/>
        </authorList>
    </citation>
    <scope>NUCLEOTIDE SEQUENCE</scope>
    <source>
        <strain evidence="2">GSM-AAB239-AS_SAM_17_03QT</strain>
        <tissue evidence="2">Leaf</tissue>
    </source>
</reference>
<evidence type="ECO:0000313" key="3">
    <source>
        <dbReference type="Proteomes" id="UP001140949"/>
    </source>
</evidence>
<organism evidence="2 3">
    <name type="scientific">Iris pallida</name>
    <name type="common">Sweet iris</name>
    <dbReference type="NCBI Taxonomy" id="29817"/>
    <lineage>
        <taxon>Eukaryota</taxon>
        <taxon>Viridiplantae</taxon>
        <taxon>Streptophyta</taxon>
        <taxon>Embryophyta</taxon>
        <taxon>Tracheophyta</taxon>
        <taxon>Spermatophyta</taxon>
        <taxon>Magnoliopsida</taxon>
        <taxon>Liliopsida</taxon>
        <taxon>Asparagales</taxon>
        <taxon>Iridaceae</taxon>
        <taxon>Iridoideae</taxon>
        <taxon>Irideae</taxon>
        <taxon>Iris</taxon>
    </lineage>
</organism>
<keyword evidence="3" id="KW-1185">Reference proteome</keyword>
<dbReference type="Proteomes" id="UP001140949">
    <property type="component" value="Unassembled WGS sequence"/>
</dbReference>
<dbReference type="AlphaFoldDB" id="A0AAX6FN42"/>
<gene>
    <name evidence="2" type="ORF">M6B38_408815</name>
</gene>
<feature type="compositionally biased region" description="Polar residues" evidence="1">
    <location>
        <begin position="7"/>
        <end position="16"/>
    </location>
</feature>
<dbReference type="EMBL" id="JANAVB010027600">
    <property type="protein sequence ID" value="KAJ6817723.1"/>
    <property type="molecule type" value="Genomic_DNA"/>
</dbReference>
<reference evidence="2" key="1">
    <citation type="journal article" date="2023" name="GigaByte">
        <title>Genome assembly of the bearded iris, Iris pallida Lam.</title>
        <authorList>
            <person name="Bruccoleri R.E."/>
            <person name="Oakeley E.J."/>
            <person name="Faust A.M.E."/>
            <person name="Altorfer M."/>
            <person name="Dessus-Babus S."/>
            <person name="Burckhardt D."/>
            <person name="Oertli M."/>
            <person name="Naumann U."/>
            <person name="Petersen F."/>
            <person name="Wong J."/>
        </authorList>
    </citation>
    <scope>NUCLEOTIDE SEQUENCE</scope>
    <source>
        <strain evidence="2">GSM-AAB239-AS_SAM_17_03QT</strain>
    </source>
</reference>
<comment type="caution">
    <text evidence="2">The sequence shown here is derived from an EMBL/GenBank/DDBJ whole genome shotgun (WGS) entry which is preliminary data.</text>
</comment>
<proteinExistence type="predicted"/>
<sequence>MRRRTLVESQARSGQSGRAGHRAARSERSSRGQRLGALVRSLGVPEARARPERSVRAPAAISGTA</sequence>